<dbReference type="KEGG" id="hhw:NCTC503_01472"/>
<sequence length="185" mass="20989">MPNYIKNNLTALLALFVSIASFFLSFKNYIKSIVKFKISYDLENSYSLGFLWYQEYKLLIVDLTIENNSTSSVDISKIKLIDENNTYIASTIEISDKYNENGISLVNSPITSYKPLNITSQNILNNPRVPSYGTLNGFAVFNNIEPLEESKSYTIIIHTPSKSFKKSIIINPLTGDFKPIHPLKD</sequence>
<name>A0A4U9RFE9_HATHI</name>
<organism evidence="1 2">
    <name type="scientific">Hathewaya histolytica</name>
    <name type="common">Clostridium histolyticum</name>
    <dbReference type="NCBI Taxonomy" id="1498"/>
    <lineage>
        <taxon>Bacteria</taxon>
        <taxon>Bacillati</taxon>
        <taxon>Bacillota</taxon>
        <taxon>Clostridia</taxon>
        <taxon>Eubacteriales</taxon>
        <taxon>Clostridiaceae</taxon>
        <taxon>Hathewaya</taxon>
    </lineage>
</organism>
<protein>
    <recommendedName>
        <fullName evidence="3">DUF4352 domain-containing protein</fullName>
    </recommendedName>
</protein>
<accession>A0A4U9RFE9</accession>
<dbReference type="EMBL" id="LR590481">
    <property type="protein sequence ID" value="VTQ89771.1"/>
    <property type="molecule type" value="Genomic_DNA"/>
</dbReference>
<evidence type="ECO:0008006" key="3">
    <source>
        <dbReference type="Google" id="ProtNLM"/>
    </source>
</evidence>
<reference evidence="1 2" key="1">
    <citation type="submission" date="2019-05" db="EMBL/GenBank/DDBJ databases">
        <authorList>
            <consortium name="Pathogen Informatics"/>
        </authorList>
    </citation>
    <scope>NUCLEOTIDE SEQUENCE [LARGE SCALE GENOMIC DNA]</scope>
    <source>
        <strain evidence="1 2">NCTC503</strain>
    </source>
</reference>
<evidence type="ECO:0000313" key="2">
    <source>
        <dbReference type="Proteomes" id="UP000308489"/>
    </source>
</evidence>
<evidence type="ECO:0000313" key="1">
    <source>
        <dbReference type="EMBL" id="VTQ89771.1"/>
    </source>
</evidence>
<dbReference type="OrthoDB" id="1938586at2"/>
<proteinExistence type="predicted"/>
<dbReference type="RefSeq" id="WP_138210127.1">
    <property type="nucleotide sequence ID" value="NZ_CBCRUQ010000014.1"/>
</dbReference>
<keyword evidence="2" id="KW-1185">Reference proteome</keyword>
<gene>
    <name evidence="1" type="ORF">NCTC503_01472</name>
</gene>
<dbReference type="AlphaFoldDB" id="A0A4U9RFE9"/>
<dbReference type="Proteomes" id="UP000308489">
    <property type="component" value="Chromosome 1"/>
</dbReference>